<dbReference type="EMBL" id="JBBNAG010000003">
    <property type="protein sequence ID" value="KAK9148396.1"/>
    <property type="molecule type" value="Genomic_DNA"/>
</dbReference>
<dbReference type="Proteomes" id="UP001419268">
    <property type="component" value="Unassembled WGS sequence"/>
</dbReference>
<name>A0AAP0K9H4_9MAGN</name>
<reference evidence="1 2" key="1">
    <citation type="submission" date="2024-01" db="EMBL/GenBank/DDBJ databases">
        <title>Genome assemblies of Stephania.</title>
        <authorList>
            <person name="Yang L."/>
        </authorList>
    </citation>
    <scope>NUCLEOTIDE SEQUENCE [LARGE SCALE GENOMIC DNA]</scope>
    <source>
        <strain evidence="1">JXDWG</strain>
        <tissue evidence="1">Leaf</tissue>
    </source>
</reference>
<organism evidence="1 2">
    <name type="scientific">Stephania cephalantha</name>
    <dbReference type="NCBI Taxonomy" id="152367"/>
    <lineage>
        <taxon>Eukaryota</taxon>
        <taxon>Viridiplantae</taxon>
        <taxon>Streptophyta</taxon>
        <taxon>Embryophyta</taxon>
        <taxon>Tracheophyta</taxon>
        <taxon>Spermatophyta</taxon>
        <taxon>Magnoliopsida</taxon>
        <taxon>Ranunculales</taxon>
        <taxon>Menispermaceae</taxon>
        <taxon>Menispermoideae</taxon>
        <taxon>Cissampelideae</taxon>
        <taxon>Stephania</taxon>
    </lineage>
</organism>
<evidence type="ECO:0000313" key="1">
    <source>
        <dbReference type="EMBL" id="KAK9148396.1"/>
    </source>
</evidence>
<proteinExistence type="predicted"/>
<evidence type="ECO:0000313" key="2">
    <source>
        <dbReference type="Proteomes" id="UP001419268"/>
    </source>
</evidence>
<comment type="caution">
    <text evidence="1">The sequence shown here is derived from an EMBL/GenBank/DDBJ whole genome shotgun (WGS) entry which is preliminary data.</text>
</comment>
<accession>A0AAP0K9H4</accession>
<sequence>MSKGEISLWLRNQKLKRKIEFAQVQQPISSRGSPTVLNPQSEHSQGVVALPKYSSFTVVEHPVKYVAPFGMFSRDAAKESR</sequence>
<dbReference type="AlphaFoldDB" id="A0AAP0K9H4"/>
<protein>
    <submittedName>
        <fullName evidence="1">Uncharacterized protein</fullName>
    </submittedName>
</protein>
<keyword evidence="2" id="KW-1185">Reference proteome</keyword>
<gene>
    <name evidence="1" type="ORF">Scep_007153</name>
</gene>